<keyword evidence="3 5" id="KW-1133">Transmembrane helix</keyword>
<name>A0A1T4XHF7_9CLOT</name>
<dbReference type="GO" id="GO:0016874">
    <property type="term" value="F:ligase activity"/>
    <property type="evidence" value="ECO:0007669"/>
    <property type="project" value="UniProtKB-KW"/>
</dbReference>
<keyword evidence="4 5" id="KW-0472">Membrane</keyword>
<evidence type="ECO:0000256" key="5">
    <source>
        <dbReference type="SAM" id="Phobius"/>
    </source>
</evidence>
<evidence type="ECO:0000313" key="8">
    <source>
        <dbReference type="Proteomes" id="UP000190105"/>
    </source>
</evidence>
<keyword evidence="2 5" id="KW-0812">Transmembrane</keyword>
<feature type="transmembrane region" description="Helical" evidence="5">
    <location>
        <begin position="112"/>
        <end position="130"/>
    </location>
</feature>
<evidence type="ECO:0000256" key="4">
    <source>
        <dbReference type="ARBA" id="ARBA00023136"/>
    </source>
</evidence>
<evidence type="ECO:0000259" key="6">
    <source>
        <dbReference type="Pfam" id="PF04932"/>
    </source>
</evidence>
<comment type="subcellular location">
    <subcellularLocation>
        <location evidence="1">Membrane</location>
        <topology evidence="1">Multi-pass membrane protein</topology>
    </subcellularLocation>
</comment>
<keyword evidence="7" id="KW-0436">Ligase</keyword>
<evidence type="ECO:0000256" key="2">
    <source>
        <dbReference type="ARBA" id="ARBA00022692"/>
    </source>
</evidence>
<feature type="transmembrane region" description="Helical" evidence="5">
    <location>
        <begin position="223"/>
        <end position="241"/>
    </location>
</feature>
<dbReference type="InterPro" id="IPR007016">
    <property type="entry name" value="O-antigen_ligase-rel_domated"/>
</dbReference>
<dbReference type="InterPro" id="IPR051533">
    <property type="entry name" value="WaaL-like"/>
</dbReference>
<reference evidence="8" key="1">
    <citation type="submission" date="2017-02" db="EMBL/GenBank/DDBJ databases">
        <authorList>
            <person name="Varghese N."/>
            <person name="Submissions S."/>
        </authorList>
    </citation>
    <scope>NUCLEOTIDE SEQUENCE [LARGE SCALE GENOMIC DNA]</scope>
    <source>
        <strain evidence="8">USBA 833</strain>
    </source>
</reference>
<accession>A0A1T4XHF7</accession>
<dbReference type="PANTHER" id="PTHR37422:SF13">
    <property type="entry name" value="LIPOPOLYSACCHARIDE BIOSYNTHESIS PROTEIN PA4999-RELATED"/>
    <property type="match status" value="1"/>
</dbReference>
<feature type="transmembrane region" description="Helical" evidence="5">
    <location>
        <begin position="180"/>
        <end position="211"/>
    </location>
</feature>
<evidence type="ECO:0000256" key="1">
    <source>
        <dbReference type="ARBA" id="ARBA00004141"/>
    </source>
</evidence>
<gene>
    <name evidence="7" type="ORF">SAMN05443428_1095</name>
</gene>
<dbReference type="RefSeq" id="WP_078696441.1">
    <property type="nucleotide sequence ID" value="NZ_FUYH01000009.1"/>
</dbReference>
<dbReference type="Proteomes" id="UP000190105">
    <property type="component" value="Unassembled WGS sequence"/>
</dbReference>
<feature type="transmembrane region" description="Helical" evidence="5">
    <location>
        <begin position="370"/>
        <end position="388"/>
    </location>
</feature>
<feature type="transmembrane region" description="Helical" evidence="5">
    <location>
        <begin position="32"/>
        <end position="48"/>
    </location>
</feature>
<sequence length="389" mass="46605">MHIKKFLKFIFIFFVCIITIERQENIIKIPYQNYLLFVMSFFFLIILLRKINKGLLKQNIPLFLLIIICLFSEIWSIDRNMTLRADIFLIMYFIISIYLVKFNDKNEIINNFWITFSLISIINLLFIQFYPQYSIQLDETRYTVAYRGIFGHRNTLGFYSNITSLFCLYKLNELKRINKIFAIIILFINFYLLILSKSATSLSLFFLIIFLFYIQKIYKSNRVFLVCFCLVLFLNFSILFLQSDFISKIIVEKLQRDITFTGRTYIWKYSFEAIRNRFLLGYGLNAFWGDNNYSSYYVRSTMNAQITSAHNGYLDIFLNLGLVGFISYSIIIFYIVKNYIKKKYSIDLVLASTFFLLLWSFNFMESKLLAPYSIIFILQIIFYNFIVLY</sequence>
<feature type="domain" description="O-antigen ligase-related" evidence="6">
    <location>
        <begin position="185"/>
        <end position="328"/>
    </location>
</feature>
<feature type="transmembrane region" description="Helical" evidence="5">
    <location>
        <begin position="83"/>
        <end position="100"/>
    </location>
</feature>
<feature type="transmembrane region" description="Helical" evidence="5">
    <location>
        <begin position="316"/>
        <end position="336"/>
    </location>
</feature>
<feature type="transmembrane region" description="Helical" evidence="5">
    <location>
        <begin position="348"/>
        <end position="364"/>
    </location>
</feature>
<dbReference type="PANTHER" id="PTHR37422">
    <property type="entry name" value="TEICHURONIC ACID BIOSYNTHESIS PROTEIN TUAE"/>
    <property type="match status" value="1"/>
</dbReference>
<dbReference type="Pfam" id="PF04932">
    <property type="entry name" value="Wzy_C"/>
    <property type="match status" value="1"/>
</dbReference>
<dbReference type="STRING" id="1147123.SAMN05443428_1095"/>
<dbReference type="EMBL" id="FUYH01000009">
    <property type="protein sequence ID" value="SKA88575.1"/>
    <property type="molecule type" value="Genomic_DNA"/>
</dbReference>
<dbReference type="AlphaFoldDB" id="A0A1T4XHF7"/>
<keyword evidence="8" id="KW-1185">Reference proteome</keyword>
<protein>
    <submittedName>
        <fullName evidence="7">O-antigen ligase</fullName>
    </submittedName>
</protein>
<organism evidence="7 8">
    <name type="scientific">Caloramator quimbayensis</name>
    <dbReference type="NCBI Taxonomy" id="1147123"/>
    <lineage>
        <taxon>Bacteria</taxon>
        <taxon>Bacillati</taxon>
        <taxon>Bacillota</taxon>
        <taxon>Clostridia</taxon>
        <taxon>Eubacteriales</taxon>
        <taxon>Clostridiaceae</taxon>
        <taxon>Caloramator</taxon>
    </lineage>
</organism>
<evidence type="ECO:0000313" key="7">
    <source>
        <dbReference type="EMBL" id="SKA88575.1"/>
    </source>
</evidence>
<dbReference type="GO" id="GO:0016020">
    <property type="term" value="C:membrane"/>
    <property type="evidence" value="ECO:0007669"/>
    <property type="project" value="UniProtKB-SubCell"/>
</dbReference>
<evidence type="ECO:0000256" key="3">
    <source>
        <dbReference type="ARBA" id="ARBA00022989"/>
    </source>
</evidence>
<dbReference type="OrthoDB" id="1951378at2"/>
<proteinExistence type="predicted"/>
<feature type="transmembrane region" description="Helical" evidence="5">
    <location>
        <begin position="60"/>
        <end position="77"/>
    </location>
</feature>